<dbReference type="GO" id="GO:0003677">
    <property type="term" value="F:DNA binding"/>
    <property type="evidence" value="ECO:0007669"/>
    <property type="project" value="UniProtKB-KW"/>
</dbReference>
<keyword evidence="1" id="KW-0238">DNA-binding</keyword>
<dbReference type="InterPro" id="IPR010982">
    <property type="entry name" value="Lambda_DNA-bd_dom_sf"/>
</dbReference>
<dbReference type="InterPro" id="IPR050807">
    <property type="entry name" value="TransReg_Diox_bact_type"/>
</dbReference>
<name>A0A9X3LTM5_9CORY</name>
<protein>
    <submittedName>
        <fullName evidence="3">Helix-turn-helix domain-containing protein</fullName>
    </submittedName>
</protein>
<dbReference type="InterPro" id="IPR001387">
    <property type="entry name" value="Cro/C1-type_HTH"/>
</dbReference>
<accession>A0A9X3LTM5</accession>
<dbReference type="CDD" id="cd00093">
    <property type="entry name" value="HTH_XRE"/>
    <property type="match status" value="1"/>
</dbReference>
<dbReference type="PANTHER" id="PTHR46797">
    <property type="entry name" value="HTH-TYPE TRANSCRIPTIONAL REGULATOR"/>
    <property type="match status" value="1"/>
</dbReference>
<reference evidence="3" key="1">
    <citation type="submission" date="2022-02" db="EMBL/GenBank/DDBJ databases">
        <title>Corynebacterium sp. from urogenital microbiome.</title>
        <authorList>
            <person name="Cappelli E.A."/>
            <person name="Ribeiro T.G."/>
            <person name="Peixe L."/>
        </authorList>
    </citation>
    <scope>NUCLEOTIDE SEQUENCE</scope>
    <source>
        <strain evidence="3">C8Ua_172</strain>
    </source>
</reference>
<evidence type="ECO:0000313" key="4">
    <source>
        <dbReference type="Proteomes" id="UP001146468"/>
    </source>
</evidence>
<dbReference type="GO" id="GO:0005829">
    <property type="term" value="C:cytosol"/>
    <property type="evidence" value="ECO:0007669"/>
    <property type="project" value="TreeGrafter"/>
</dbReference>
<sequence>MNIPADFGRRLKTLRVARDMNQRALAQATNGALSQSGIVRIEKGDKTPSPSELLALSWALGVSLDELTDAKPLSERKMWAARSKHRVDVTDALDRLTAQLQLRNTLQEVLGSRAS</sequence>
<dbReference type="RefSeq" id="WP_269965456.1">
    <property type="nucleotide sequence ID" value="NZ_JAKMUS010000007.1"/>
</dbReference>
<feature type="domain" description="HTH cro/C1-type" evidence="2">
    <location>
        <begin position="11"/>
        <end position="67"/>
    </location>
</feature>
<dbReference type="PANTHER" id="PTHR46797:SF1">
    <property type="entry name" value="METHYLPHOSPHONATE SYNTHASE"/>
    <property type="match status" value="1"/>
</dbReference>
<evidence type="ECO:0000259" key="2">
    <source>
        <dbReference type="PROSITE" id="PS50943"/>
    </source>
</evidence>
<dbReference type="Proteomes" id="UP001146468">
    <property type="component" value="Unassembled WGS sequence"/>
</dbReference>
<dbReference type="Gene3D" id="1.10.260.40">
    <property type="entry name" value="lambda repressor-like DNA-binding domains"/>
    <property type="match status" value="1"/>
</dbReference>
<dbReference type="GO" id="GO:0003700">
    <property type="term" value="F:DNA-binding transcription factor activity"/>
    <property type="evidence" value="ECO:0007669"/>
    <property type="project" value="TreeGrafter"/>
</dbReference>
<organism evidence="3 4">
    <name type="scientific">Corynebacterium meitnerae</name>
    <dbReference type="NCBI Taxonomy" id="2913498"/>
    <lineage>
        <taxon>Bacteria</taxon>
        <taxon>Bacillati</taxon>
        <taxon>Actinomycetota</taxon>
        <taxon>Actinomycetes</taxon>
        <taxon>Mycobacteriales</taxon>
        <taxon>Corynebacteriaceae</taxon>
        <taxon>Corynebacterium</taxon>
    </lineage>
</organism>
<dbReference type="SMART" id="SM00530">
    <property type="entry name" value="HTH_XRE"/>
    <property type="match status" value="1"/>
</dbReference>
<evidence type="ECO:0000313" key="3">
    <source>
        <dbReference type="EMBL" id="MCZ9294027.1"/>
    </source>
</evidence>
<dbReference type="SUPFAM" id="SSF47413">
    <property type="entry name" value="lambda repressor-like DNA-binding domains"/>
    <property type="match status" value="1"/>
</dbReference>
<evidence type="ECO:0000256" key="1">
    <source>
        <dbReference type="ARBA" id="ARBA00023125"/>
    </source>
</evidence>
<dbReference type="AlphaFoldDB" id="A0A9X3LTM5"/>
<proteinExistence type="predicted"/>
<keyword evidence="4" id="KW-1185">Reference proteome</keyword>
<dbReference type="Pfam" id="PF01381">
    <property type="entry name" value="HTH_3"/>
    <property type="match status" value="1"/>
</dbReference>
<gene>
    <name evidence="3" type="ORF">L8U60_05945</name>
</gene>
<dbReference type="PROSITE" id="PS50943">
    <property type="entry name" value="HTH_CROC1"/>
    <property type="match status" value="1"/>
</dbReference>
<dbReference type="EMBL" id="JAKMUS010000007">
    <property type="protein sequence ID" value="MCZ9294027.1"/>
    <property type="molecule type" value="Genomic_DNA"/>
</dbReference>
<comment type="caution">
    <text evidence="3">The sequence shown here is derived from an EMBL/GenBank/DDBJ whole genome shotgun (WGS) entry which is preliminary data.</text>
</comment>